<dbReference type="SFLD" id="SFLDS00001">
    <property type="entry name" value="Enolase"/>
    <property type="match status" value="2"/>
</dbReference>
<dbReference type="Gene3D" id="3.30.390.10">
    <property type="entry name" value="Enolase-like, N-terminal domain"/>
    <property type="match status" value="1"/>
</dbReference>
<comment type="cofactor">
    <cofactor evidence="7 8">
        <name>Mg(2+)</name>
        <dbReference type="ChEBI" id="CHEBI:18420"/>
    </cofactor>
    <text evidence="7 8">Binds 1 Mg(2+) ion per subunit.</text>
</comment>
<comment type="caution">
    <text evidence="10">The sequence shown here is derived from an EMBL/GenBank/DDBJ whole genome shotgun (WGS) entry which is preliminary data.</text>
</comment>
<feature type="binding site" evidence="6">
    <location>
        <position position="296"/>
    </location>
    <ligand>
        <name>substrate</name>
    </ligand>
</feature>
<reference evidence="10" key="2">
    <citation type="submission" date="2020-09" db="EMBL/GenBank/DDBJ databases">
        <authorList>
            <person name="Sun Q."/>
            <person name="Zhou Y."/>
        </authorList>
    </citation>
    <scope>NUCLEOTIDE SEQUENCE</scope>
    <source>
        <strain evidence="10">CGMCC 1.12777</strain>
    </source>
</reference>
<dbReference type="SUPFAM" id="SSF51604">
    <property type="entry name" value="Enolase C-terminal domain-like"/>
    <property type="match status" value="1"/>
</dbReference>
<organism evidence="10 11">
    <name type="scientific">Pullulanibacillus pueri</name>
    <dbReference type="NCBI Taxonomy" id="1437324"/>
    <lineage>
        <taxon>Bacteria</taxon>
        <taxon>Bacillati</taxon>
        <taxon>Bacillota</taxon>
        <taxon>Bacilli</taxon>
        <taxon>Bacillales</taxon>
        <taxon>Sporolactobacillaceae</taxon>
        <taxon>Pullulanibacillus</taxon>
    </lineage>
</organism>
<dbReference type="Pfam" id="PF02746">
    <property type="entry name" value="MR_MLE_N"/>
    <property type="match status" value="1"/>
</dbReference>
<dbReference type="AlphaFoldDB" id="A0A8J2ZR03"/>
<dbReference type="RefSeq" id="WP_188495036.1">
    <property type="nucleotide sequence ID" value="NZ_BMFV01000001.1"/>
</dbReference>
<dbReference type="SUPFAM" id="SSF54826">
    <property type="entry name" value="Enolase N-terminal domain-like"/>
    <property type="match status" value="1"/>
</dbReference>
<dbReference type="InterPro" id="IPR013342">
    <property type="entry name" value="Mandelate_racemase_C"/>
</dbReference>
<evidence type="ECO:0000256" key="1">
    <source>
        <dbReference type="ARBA" id="ARBA00008031"/>
    </source>
</evidence>
<feature type="binding site" evidence="6">
    <location>
        <position position="24"/>
    </location>
    <ligand>
        <name>substrate</name>
    </ligand>
</feature>
<evidence type="ECO:0000256" key="6">
    <source>
        <dbReference type="PIRSR" id="PIRSR634603-2"/>
    </source>
</evidence>
<gene>
    <name evidence="10" type="primary">ykfB</name>
    <name evidence="10" type="ORF">GCM10007096_01350</name>
</gene>
<evidence type="ECO:0000256" key="8">
    <source>
        <dbReference type="RuleBase" id="RU366006"/>
    </source>
</evidence>
<evidence type="ECO:0000313" key="11">
    <source>
        <dbReference type="Proteomes" id="UP000656813"/>
    </source>
</evidence>
<dbReference type="InterPro" id="IPR034603">
    <property type="entry name" value="Dipeptide_epimerase"/>
</dbReference>
<dbReference type="EMBL" id="BMFV01000001">
    <property type="protein sequence ID" value="GGH73776.1"/>
    <property type="molecule type" value="Genomic_DNA"/>
</dbReference>
<dbReference type="GO" id="GO:0006518">
    <property type="term" value="P:peptide metabolic process"/>
    <property type="evidence" value="ECO:0007669"/>
    <property type="project" value="UniProtKB-ARBA"/>
</dbReference>
<evidence type="ECO:0000313" key="10">
    <source>
        <dbReference type="EMBL" id="GGH73776.1"/>
    </source>
</evidence>
<evidence type="ECO:0000256" key="2">
    <source>
        <dbReference type="ARBA" id="ARBA00022723"/>
    </source>
</evidence>
<dbReference type="EC" id="5.1.1.-" evidence="8"/>
<dbReference type="Pfam" id="PF13378">
    <property type="entry name" value="MR_MLE_C"/>
    <property type="match status" value="1"/>
</dbReference>
<feature type="binding site" evidence="6">
    <location>
        <position position="135"/>
    </location>
    <ligand>
        <name>substrate</name>
    </ligand>
</feature>
<keyword evidence="11" id="KW-1185">Reference proteome</keyword>
<feature type="active site" description="Proton acceptor; specific for (S)-substrate epimerization" evidence="5">
    <location>
        <position position="268"/>
    </location>
</feature>
<dbReference type="CDD" id="cd03319">
    <property type="entry name" value="L-Ala-DL-Glu_epimerase"/>
    <property type="match status" value="1"/>
</dbReference>
<feature type="binding site" evidence="7">
    <location>
        <position position="219"/>
    </location>
    <ligand>
        <name>Mg(2+)</name>
        <dbReference type="ChEBI" id="CHEBI:18420"/>
    </ligand>
</feature>
<evidence type="ECO:0000256" key="3">
    <source>
        <dbReference type="ARBA" id="ARBA00022842"/>
    </source>
</evidence>
<dbReference type="FunFam" id="3.30.390.10:FF:000009">
    <property type="entry name" value="Hydrophobic dipeptide epimerase"/>
    <property type="match status" value="1"/>
</dbReference>
<keyword evidence="4 8" id="KW-0413">Isomerase</keyword>
<dbReference type="InterPro" id="IPR013341">
    <property type="entry name" value="Mandelate_racemase_N_dom"/>
</dbReference>
<dbReference type="InterPro" id="IPR036849">
    <property type="entry name" value="Enolase-like_C_sf"/>
</dbReference>
<feature type="binding site" evidence="7">
    <location>
        <position position="244"/>
    </location>
    <ligand>
        <name>Mg(2+)</name>
        <dbReference type="ChEBI" id="CHEBI:18420"/>
    </ligand>
</feature>
<feature type="binding site" evidence="6">
    <location>
        <position position="160"/>
    </location>
    <ligand>
        <name>substrate</name>
    </ligand>
</feature>
<evidence type="ECO:0000259" key="9">
    <source>
        <dbReference type="SMART" id="SM00922"/>
    </source>
</evidence>
<proteinExistence type="inferred from homology"/>
<evidence type="ECO:0000256" key="5">
    <source>
        <dbReference type="PIRSR" id="PIRSR634603-1"/>
    </source>
</evidence>
<reference evidence="10" key="1">
    <citation type="journal article" date="2014" name="Int. J. Syst. Evol. Microbiol.">
        <title>Complete genome sequence of Corynebacterium casei LMG S-19264T (=DSM 44701T), isolated from a smear-ripened cheese.</title>
        <authorList>
            <consortium name="US DOE Joint Genome Institute (JGI-PGF)"/>
            <person name="Walter F."/>
            <person name="Albersmeier A."/>
            <person name="Kalinowski J."/>
            <person name="Ruckert C."/>
        </authorList>
    </citation>
    <scope>NUCLEOTIDE SEQUENCE</scope>
    <source>
        <strain evidence="10">CGMCC 1.12777</strain>
    </source>
</reference>
<dbReference type="Proteomes" id="UP000656813">
    <property type="component" value="Unassembled WGS sequence"/>
</dbReference>
<dbReference type="InterPro" id="IPR029065">
    <property type="entry name" value="Enolase_C-like"/>
</dbReference>
<dbReference type="GO" id="GO:0000287">
    <property type="term" value="F:magnesium ion binding"/>
    <property type="evidence" value="ECO:0007669"/>
    <property type="project" value="UniProtKB-ARBA"/>
</dbReference>
<keyword evidence="3 7" id="KW-0460">Magnesium</keyword>
<protein>
    <recommendedName>
        <fullName evidence="8">Dipeptide epimerase</fullName>
        <ecNumber evidence="8">5.1.1.-</ecNumber>
    </recommendedName>
</protein>
<feature type="binding site" evidence="6">
    <location>
        <position position="323"/>
    </location>
    <ligand>
        <name>substrate</name>
    </ligand>
</feature>
<evidence type="ECO:0000256" key="7">
    <source>
        <dbReference type="PIRSR" id="PIRSR634603-3"/>
    </source>
</evidence>
<sequence length="365" mass="39758">MKISTLDTYRLSVPLSKPFKTALRTVYTAETVVVKLVCDNGYVGWGEAPPTVVITGDSMSSIDSAIQEVIKPLLIGRSLLNSEALFYDLEKALVHNVSAKAAVDMAIYDCLAQNAEMPLYQYLGGYQSEVATDFTVSVNEPEEMGEDAVRYVNEGFSVLKVKVGKDHIKKDIERIKEIRARVGQDIRIRLDANQGWEVKEAVSAIRKIEDMGLDIELVEQPVTALDIVGLKQVTEAVETPIMADESVFSPLQAFEVLKLRAADMINIKLMKAGGIYNAQKINHLAEVCGVKCMVGSMIETKLGITAAAHFAASKKNIVSYDFDAPLMLSRDPIQGGVVYEGHRIKMPGAPGLGIQAIDFGGGTSE</sequence>
<comment type="similarity">
    <text evidence="1 8">Belongs to the mandelate racemase/muconate lactonizing enzyme family.</text>
</comment>
<dbReference type="GO" id="GO:0016855">
    <property type="term" value="F:racemase and epimerase activity, acting on amino acids and derivatives"/>
    <property type="evidence" value="ECO:0007669"/>
    <property type="project" value="UniProtKB-UniRule"/>
</dbReference>
<name>A0A8J2ZR03_9BACL</name>
<dbReference type="SMART" id="SM00922">
    <property type="entry name" value="MR_MLE"/>
    <property type="match status" value="1"/>
</dbReference>
<feature type="active site" description="Proton acceptor; specific for (R)-substrate epimerization" evidence="5">
    <location>
        <position position="162"/>
    </location>
</feature>
<evidence type="ECO:0000256" key="4">
    <source>
        <dbReference type="ARBA" id="ARBA00023235"/>
    </source>
</evidence>
<feature type="domain" description="Mandelate racemase/muconate lactonizing enzyme C-terminal" evidence="9">
    <location>
        <begin position="141"/>
        <end position="240"/>
    </location>
</feature>
<dbReference type="PANTHER" id="PTHR48073">
    <property type="entry name" value="O-SUCCINYLBENZOATE SYNTHASE-RELATED"/>
    <property type="match status" value="1"/>
</dbReference>
<dbReference type="Gene3D" id="3.20.20.120">
    <property type="entry name" value="Enolase-like C-terminal domain"/>
    <property type="match status" value="1"/>
</dbReference>
<dbReference type="SFLD" id="SFLDG00180">
    <property type="entry name" value="muconate_cycloisomerase"/>
    <property type="match status" value="2"/>
</dbReference>
<dbReference type="PANTHER" id="PTHR48073:SF2">
    <property type="entry name" value="O-SUCCINYLBENZOATE SYNTHASE"/>
    <property type="match status" value="1"/>
</dbReference>
<dbReference type="SFLD" id="SFLDF00010">
    <property type="entry name" value="dipeptide_epimerase"/>
    <property type="match status" value="1"/>
</dbReference>
<feature type="binding site" evidence="6">
    <location>
        <position position="321"/>
    </location>
    <ligand>
        <name>substrate</name>
    </ligand>
</feature>
<dbReference type="InterPro" id="IPR029017">
    <property type="entry name" value="Enolase-like_N"/>
</dbReference>
<feature type="binding site" evidence="7">
    <location>
        <position position="191"/>
    </location>
    <ligand>
        <name>Mg(2+)</name>
        <dbReference type="ChEBI" id="CHEBI:18420"/>
    </ligand>
</feature>
<dbReference type="SFLD" id="SFLDF00009">
    <property type="entry name" value="o-succinylbenzoate_synthase"/>
    <property type="match status" value="1"/>
</dbReference>
<accession>A0A8J2ZR03</accession>
<keyword evidence="2 7" id="KW-0479">Metal-binding</keyword>
<feature type="binding site" evidence="6">
    <location>
        <position position="298"/>
    </location>
    <ligand>
        <name>substrate</name>
    </ligand>
</feature>